<feature type="transmembrane region" description="Helical" evidence="1">
    <location>
        <begin position="6"/>
        <end position="26"/>
    </location>
</feature>
<keyword evidence="1" id="KW-0472">Membrane</keyword>
<keyword evidence="1" id="KW-0812">Transmembrane</keyword>
<evidence type="ECO:0000313" key="2">
    <source>
        <dbReference type="EMBL" id="GEE03719.1"/>
    </source>
</evidence>
<sequence length="114" mass="12478">MVIIGLYVIGVALLVALLFAVVWFAFGRGEDLPPVDRGTTLTRLPRAGISGDDVRHLVFGQTIRGYDTSEVDWALEKLAREIDELRDVVQELSGRDVADTGAIPTVRVTPSKDE</sequence>
<organism evidence="2 3">
    <name type="scientific">Gordonia spumicola</name>
    <dbReference type="NCBI Taxonomy" id="589161"/>
    <lineage>
        <taxon>Bacteria</taxon>
        <taxon>Bacillati</taxon>
        <taxon>Actinomycetota</taxon>
        <taxon>Actinomycetes</taxon>
        <taxon>Mycobacteriales</taxon>
        <taxon>Gordoniaceae</taxon>
        <taxon>Gordonia</taxon>
    </lineage>
</organism>
<dbReference type="AlphaFoldDB" id="A0A7I9VED6"/>
<name>A0A7I9VED6_9ACTN</name>
<proteinExistence type="predicted"/>
<keyword evidence="1" id="KW-1133">Transmembrane helix</keyword>
<dbReference type="Proteomes" id="UP000444960">
    <property type="component" value="Unassembled WGS sequence"/>
</dbReference>
<evidence type="ECO:0000313" key="3">
    <source>
        <dbReference type="Proteomes" id="UP000444960"/>
    </source>
</evidence>
<dbReference type="NCBIfam" id="TIGR03544">
    <property type="entry name" value="DivI1A_domain"/>
    <property type="match status" value="1"/>
</dbReference>
<protein>
    <recommendedName>
        <fullName evidence="4">Cell division protein DivIVA</fullName>
    </recommendedName>
</protein>
<dbReference type="InterPro" id="IPR019933">
    <property type="entry name" value="DivIVA_domain"/>
</dbReference>
<evidence type="ECO:0000256" key="1">
    <source>
        <dbReference type="SAM" id="Phobius"/>
    </source>
</evidence>
<dbReference type="RefSeq" id="WP_161897193.1">
    <property type="nucleotide sequence ID" value="NZ_BJOV01000005.1"/>
</dbReference>
<evidence type="ECO:0008006" key="4">
    <source>
        <dbReference type="Google" id="ProtNLM"/>
    </source>
</evidence>
<reference evidence="3" key="1">
    <citation type="submission" date="2019-06" db="EMBL/GenBank/DDBJ databases">
        <title>Gordonia isolated from sludge of a wastewater treatment plant.</title>
        <authorList>
            <person name="Tamura T."/>
            <person name="Aoyama K."/>
            <person name="Kang Y."/>
            <person name="Saito S."/>
            <person name="Akiyama N."/>
            <person name="Yazawa K."/>
            <person name="Gonoi T."/>
            <person name="Mikami Y."/>
        </authorList>
    </citation>
    <scope>NUCLEOTIDE SEQUENCE [LARGE SCALE GENOMIC DNA]</scope>
    <source>
        <strain evidence="3">NBRC 107696</strain>
    </source>
</reference>
<accession>A0A7I9VED6</accession>
<dbReference type="OrthoDB" id="3404379at2"/>
<gene>
    <name evidence="2" type="ORF">nbrc107696_41650</name>
</gene>
<dbReference type="EMBL" id="BJOV01000005">
    <property type="protein sequence ID" value="GEE03719.1"/>
    <property type="molecule type" value="Genomic_DNA"/>
</dbReference>
<keyword evidence="3" id="KW-1185">Reference proteome</keyword>
<comment type="caution">
    <text evidence="2">The sequence shown here is derived from an EMBL/GenBank/DDBJ whole genome shotgun (WGS) entry which is preliminary data.</text>
</comment>
<dbReference type="Gene3D" id="6.10.250.660">
    <property type="match status" value="1"/>
</dbReference>